<evidence type="ECO:0000313" key="6">
    <source>
        <dbReference type="EMBL" id="MBD7915646.1"/>
    </source>
</evidence>
<dbReference type="Gene3D" id="3.40.50.20">
    <property type="match status" value="1"/>
</dbReference>
<keyword evidence="3 4" id="KW-0067">ATP-binding</keyword>
<evidence type="ECO:0000256" key="3">
    <source>
        <dbReference type="ARBA" id="ARBA00022840"/>
    </source>
</evidence>
<evidence type="ECO:0000256" key="1">
    <source>
        <dbReference type="ARBA" id="ARBA00022598"/>
    </source>
</evidence>
<keyword evidence="7" id="KW-1185">Reference proteome</keyword>
<sequence length="383" mass="43818">MKKSRMMILGAGEFQIPIIKKCTEMGIESYVVDYNPEAEGFKYATKKIVVSTIDKEKVLEAFIEYNCNSIITTSDYPVRSVAYVCEKQKVIGPCLDSAIISTDKYLLREKLKENNLPCPLYYIIEKDEDIRNFNSELKFPVIIKPVDSSASRGVTKINNYEELYYYYYKSLNYSKSGKVIIEEYIDGKEFSVECLIQNEEINIIAITEKTVDGYPYFVESRHRIPANIDLSEKNIIEETVKKAIKSISLDNSAAHVEVKLRDSQAYIIEVGPRLGGDYITSDLVPLATNVDMLKNIILIAEGKPIDVRNISNNYSAIQFITKNNYEKYKLNKDSILSSNMVVDFKMNENNITNKLESSFDRYGHIILKSNNKEDIDKILGIFD</sequence>
<evidence type="ECO:0000259" key="5">
    <source>
        <dbReference type="PROSITE" id="PS50975"/>
    </source>
</evidence>
<dbReference type="InterPro" id="IPR011761">
    <property type="entry name" value="ATP-grasp"/>
</dbReference>
<evidence type="ECO:0000256" key="4">
    <source>
        <dbReference type="PROSITE-ProRule" id="PRU00409"/>
    </source>
</evidence>
<dbReference type="Gene3D" id="3.30.470.20">
    <property type="entry name" value="ATP-grasp fold, B domain"/>
    <property type="match status" value="1"/>
</dbReference>
<organism evidence="6 7">
    <name type="scientific">Clostridium gallinarum</name>
    <dbReference type="NCBI Taxonomy" id="2762246"/>
    <lineage>
        <taxon>Bacteria</taxon>
        <taxon>Bacillati</taxon>
        <taxon>Bacillota</taxon>
        <taxon>Clostridia</taxon>
        <taxon>Eubacteriales</taxon>
        <taxon>Clostridiaceae</taxon>
        <taxon>Clostridium</taxon>
    </lineage>
</organism>
<dbReference type="PANTHER" id="PTHR43585">
    <property type="entry name" value="FUMIPYRROLE BIOSYNTHESIS PROTEIN C"/>
    <property type="match status" value="1"/>
</dbReference>
<accession>A0ABR8Q5E1</accession>
<dbReference type="SUPFAM" id="SSF56059">
    <property type="entry name" value="Glutathione synthetase ATP-binding domain-like"/>
    <property type="match status" value="1"/>
</dbReference>
<dbReference type="Pfam" id="PF13535">
    <property type="entry name" value="ATP-grasp_4"/>
    <property type="match status" value="1"/>
</dbReference>
<keyword evidence="2 4" id="KW-0547">Nucleotide-binding</keyword>
<dbReference type="PROSITE" id="PS50975">
    <property type="entry name" value="ATP_GRASP"/>
    <property type="match status" value="1"/>
</dbReference>
<dbReference type="InterPro" id="IPR013815">
    <property type="entry name" value="ATP_grasp_subdomain_1"/>
</dbReference>
<feature type="domain" description="ATP-grasp" evidence="5">
    <location>
        <begin position="108"/>
        <end position="301"/>
    </location>
</feature>
<dbReference type="PANTHER" id="PTHR43585:SF2">
    <property type="entry name" value="ATP-GRASP ENZYME FSQD"/>
    <property type="match status" value="1"/>
</dbReference>
<proteinExistence type="predicted"/>
<dbReference type="EMBL" id="JACSQZ010000039">
    <property type="protein sequence ID" value="MBD7915646.1"/>
    <property type="molecule type" value="Genomic_DNA"/>
</dbReference>
<dbReference type="Gene3D" id="3.30.1490.20">
    <property type="entry name" value="ATP-grasp fold, A domain"/>
    <property type="match status" value="1"/>
</dbReference>
<protein>
    <submittedName>
        <fullName evidence="6">ATP-grasp domain-containing protein</fullName>
    </submittedName>
</protein>
<dbReference type="RefSeq" id="WP_191750403.1">
    <property type="nucleotide sequence ID" value="NZ_JACSQZ010000039.1"/>
</dbReference>
<dbReference type="InterPro" id="IPR052032">
    <property type="entry name" value="ATP-dep_AA_Ligase"/>
</dbReference>
<evidence type="ECO:0000313" key="7">
    <source>
        <dbReference type="Proteomes" id="UP000640335"/>
    </source>
</evidence>
<gene>
    <name evidence="6" type="ORF">H9660_10870</name>
</gene>
<comment type="caution">
    <text evidence="6">The sequence shown here is derived from an EMBL/GenBank/DDBJ whole genome shotgun (WGS) entry which is preliminary data.</text>
</comment>
<reference evidence="6 7" key="1">
    <citation type="submission" date="2020-08" db="EMBL/GenBank/DDBJ databases">
        <title>A Genomic Blueprint of the Chicken Gut Microbiome.</title>
        <authorList>
            <person name="Gilroy R."/>
            <person name="Ravi A."/>
            <person name="Getino M."/>
            <person name="Pursley I."/>
            <person name="Horton D.L."/>
            <person name="Alikhan N.-F."/>
            <person name="Baker D."/>
            <person name="Gharbi K."/>
            <person name="Hall N."/>
            <person name="Watson M."/>
            <person name="Adriaenssens E.M."/>
            <person name="Foster-Nyarko E."/>
            <person name="Jarju S."/>
            <person name="Secka A."/>
            <person name="Antonio M."/>
            <person name="Oren A."/>
            <person name="Chaudhuri R."/>
            <person name="La Ragione R.M."/>
            <person name="Hildebrand F."/>
            <person name="Pallen M.J."/>
        </authorList>
    </citation>
    <scope>NUCLEOTIDE SEQUENCE [LARGE SCALE GENOMIC DNA]</scope>
    <source>
        <strain evidence="6 7">Sa3CUN1</strain>
    </source>
</reference>
<dbReference type="Proteomes" id="UP000640335">
    <property type="component" value="Unassembled WGS sequence"/>
</dbReference>
<dbReference type="SUPFAM" id="SSF52440">
    <property type="entry name" value="PreATP-grasp domain"/>
    <property type="match status" value="1"/>
</dbReference>
<name>A0ABR8Q5E1_9CLOT</name>
<evidence type="ECO:0000256" key="2">
    <source>
        <dbReference type="ARBA" id="ARBA00022741"/>
    </source>
</evidence>
<dbReference type="InterPro" id="IPR016185">
    <property type="entry name" value="PreATP-grasp_dom_sf"/>
</dbReference>
<keyword evidence="1" id="KW-0436">Ligase</keyword>